<reference evidence="12" key="1">
    <citation type="submission" date="2020-01" db="EMBL/GenBank/DDBJ databases">
        <authorList>
            <person name="Feng Z.H.Z."/>
        </authorList>
    </citation>
    <scope>NUCLEOTIDE SEQUENCE</scope>
    <source>
        <strain evidence="12">CBS107.38</strain>
    </source>
</reference>
<keyword evidence="5" id="KW-0560">Oxidoreductase</keyword>
<feature type="active site" description="Proton acceptor; for dehydratase activity" evidence="8">
    <location>
        <position position="1017"/>
    </location>
</feature>
<dbReference type="Pfam" id="PF08659">
    <property type="entry name" value="KR"/>
    <property type="match status" value="1"/>
</dbReference>
<dbReference type="InterPro" id="IPR014030">
    <property type="entry name" value="Ketoacyl_synth_N"/>
</dbReference>
<dbReference type="Gene3D" id="3.10.129.110">
    <property type="entry name" value="Polyketide synthase dehydratase"/>
    <property type="match status" value="1"/>
</dbReference>
<dbReference type="CDD" id="cd05274">
    <property type="entry name" value="KR_FAS_SDR_x"/>
    <property type="match status" value="1"/>
</dbReference>
<dbReference type="InterPro" id="IPR036291">
    <property type="entry name" value="NAD(P)-bd_dom_sf"/>
</dbReference>
<dbReference type="Pfam" id="PF02801">
    <property type="entry name" value="Ketoacyl-synt_C"/>
    <property type="match status" value="1"/>
</dbReference>
<dbReference type="PANTHER" id="PTHR43775:SF50">
    <property type="entry name" value="HIGHLY REDUCING POLYKETIDE SYNTHASE SRDA"/>
    <property type="match status" value="1"/>
</dbReference>
<evidence type="ECO:0000256" key="9">
    <source>
        <dbReference type="SAM" id="MobiDB-lite"/>
    </source>
</evidence>
<name>A0A8H7EJC5_9PLEO</name>
<dbReference type="Pfam" id="PF00109">
    <property type="entry name" value="ketoacyl-synt"/>
    <property type="match status" value="1"/>
</dbReference>
<dbReference type="InterPro" id="IPR020807">
    <property type="entry name" value="PKS_DH"/>
</dbReference>
<sequence length="2344" mass="255655">MPFLGSSPDLSPSGSDTRSEYDASQQAQNIIKDDDYAARMLPGSSEKPLSQQLEPIAVVGMGCHLPGDVRSASGFWDMMMSNRSGQTPKVPKSRFDVDAHIHENNDRPGSFSVLGGYFLNETLQEFDPSFFGITPIEAMWMDPQQRKLLEVVYESLESAGVTLDDIAGTKTAVFAACFTADFQQMCFKEPAFRHSLAATGVDPGILSNRISHVFNLRGPSIVVNTACSSSVYALHNASNALRNGECTAAIVAGVNLVLAVDQHMNTAKLGVLSPTSTCHTFDESADGYGRAEGVGSVYLKRLSDAIRDGDPIRGVIRSSATNNNGRVPAVGITHPNLEGQAEVISTAYKRGGDLDPRLTGYFECHGTGTAVGDPLEVRAVSLAMNQSRQHSDGPLMIGAVKTNIGHSEAASGLSALIKGILTVERGIVPPTHGLVKPSPAIQWKDWKVTVPVVPSPFPKLPLKRVSINSFGYGGTNAHIVVESADSLLVQKQSYKYLIDTDKTIKPPRGAFKRSRSHLLLFSAHDKSALQRNFAAHSEVAKNYELLDLAYTLGNRRTAFSSRGYTVVSPMTQRQTNLGELFVAENKKTPTIGFVFTGQGAQWARMGAELMTYYPSFLHSIRMLDTALDELEDAPDWTIEDTLLLPDDISPVSEAEYAQPLTTAVQIALVQLLRLWDINPTVTVGHSSGEIAAAFAAGYISASQAIVFAYYRGLVVRDVSNEGAMLAVGLGAEAVEPYLVELKGKVLVACHNSPAGVTLSGDASAIADIQKRLSADNVFARLVKTGGKAYHSHHMEPASSKYESRIRRAREVSMQLDIPLKTNARMVSSVTNSVIAKDAVLDEFYFSRNLKQPVLFNQAVQSILTDPMFVHVNTLIEIGPHNAMAGPISQIKTALGLSQLEYLPSLLRGQDAASQMLKLAGELFLRDYPLDIVTITAEEKSSKSGKIDLKHGCLIVDLPPYQWGKKAYWAEARHSDELRHPKYPRHDLLGSILPGGSLSQPTWRNILRIRDVPWLVDHSLGGEAVFPAAAYFSMAMEAITQLTETSGENVHIANYVLRDVTIKKALVIPDDDTGIELLFSMRRANNLEDEEQRPWWSFNVCSINQDGLTNDHMSGSIAINARAERPAPRPSLHLPQRASGREWNRALRSVGFDYGPTFADMTDIEFNGVDFICQSKTQVKTMAGNIIGESRHVLHPATVDSCLQLMIASIFAGRTQAMSAAIAPTQVDEVSIWPPTRDQLNDGFATAWTDERGLRSFVCGNQLVAKNGQVLMEMNNMRGTLYEAAVPQSLLADMKSMPYGKMTWKVDIDSLKTVQSVEKFIELAHFKDPTAKILDTTGSLRLNILERFPELNYTIIMTDTNAKEKDTSQFKNAKVVTADASTSLLDQGLQKTVYSVVVAQKNNANVFELSQMLSSNGKLLLESGDAVVVNQMSPPKNEENASKGIVQIVHREADTTMLERVQRSLSQLDYASTTVPLTSVVDVSAHVIVLDLSKSMLVNLTQPEFEALQKVLDSAQTLLWATSGGLLDGRIPEAGMAAGLLRVIRAEQASINVVTIDFNPDNTTTAQAADSVAANVARQIEDPSRIEHEYCISGGQTYISRLEPNEEVNAVAILDKQGPEDVLLNADMRLEGDVRSGQVVFSRINEQPRIAAEAVEVAVTMTGLNKEGVQVINGTDTNTIFSHEIAGVVQRVGDSVRQFGIGDRVVGFSFDHLSTHQVIPAKMLQKLDEEESLLDMVGLPMPYATALHGLKTLAVVQRGERVLILEGTAAVSGAAIEISYLLGAIPYVATASREEAERVTQQFRLGRDQVFASQEELFMFLRRYSDRNDVDVVFSSAATSETATREAWRTISSYGRFVSYGKKSAHRRTAVDSVPFSRGANYYSYDVVDLYKQKPVVMSSLLAETIKFYREGRIAAPQNLVVRNVAEVDDAVSRFGDNFRAGKTVLEYKPSERPVKVVRVSAESKLDPEGTYLLVGCLGGLGRSLTMWMMKRGARNFCFLSRSGVDARDAAQLVKDLETAGAVIKIVRGDVSVRADVQRAVSEISAHRPIKGVVHAAMVLRDSIFARMTFEDWQTSVKPKVHGASNLQAVLGKTPLDFWLMTSSVSGILGTPGQANYAAGNAYMDALASHRRSLGLPACAAIIPMVLGVGVVAENTELEAALTRKGMYGIDEEHLLRSFELAINMQKAGETNRAIDHLVIGLDPAMLSQAVKDAGNVEPFYLADERFRTLVHYMNGSTAVGGDAGANVLASMLSAGTPAEAIQMARDHVVGKMSRMLLLDFDVFEGDGRSIASYGIDSMIGAELRNWIFKEFAMDIPFQQLLGPTLTTVELAKKVCIKHSILKEE</sequence>
<proteinExistence type="predicted"/>
<dbReference type="InterPro" id="IPR057326">
    <property type="entry name" value="KR_dom"/>
</dbReference>
<dbReference type="InterPro" id="IPR050091">
    <property type="entry name" value="PKS_NRPS_Biosynth_Enz"/>
</dbReference>
<dbReference type="InterPro" id="IPR042104">
    <property type="entry name" value="PKS_dehydratase_sf"/>
</dbReference>
<dbReference type="SMART" id="SM00826">
    <property type="entry name" value="PKS_DH"/>
    <property type="match status" value="1"/>
</dbReference>
<evidence type="ECO:0000259" key="10">
    <source>
        <dbReference type="PROSITE" id="PS52004"/>
    </source>
</evidence>
<dbReference type="InterPro" id="IPR016039">
    <property type="entry name" value="Thiolase-like"/>
</dbReference>
<keyword evidence="3" id="KW-0808">Transferase</keyword>
<evidence type="ECO:0000256" key="6">
    <source>
        <dbReference type="ARBA" id="ARBA00023268"/>
    </source>
</evidence>
<dbReference type="GO" id="GO:0006633">
    <property type="term" value="P:fatty acid biosynthetic process"/>
    <property type="evidence" value="ECO:0007669"/>
    <property type="project" value="InterPro"/>
</dbReference>
<dbReference type="SUPFAM" id="SSF47336">
    <property type="entry name" value="ACP-like"/>
    <property type="match status" value="1"/>
</dbReference>
<dbReference type="InterPro" id="IPR049552">
    <property type="entry name" value="PKS_DH_N"/>
</dbReference>
<dbReference type="InterPro" id="IPR013968">
    <property type="entry name" value="PKS_KR"/>
</dbReference>
<dbReference type="RefSeq" id="XP_038790918.1">
    <property type="nucleotide sequence ID" value="XM_038925062.1"/>
</dbReference>
<reference evidence="12" key="2">
    <citation type="submission" date="2020-08" db="EMBL/GenBank/DDBJ databases">
        <title>Draft Genome Sequence of Cumin Blight Pathogen Alternaria burnsii.</title>
        <authorList>
            <person name="Feng Z."/>
        </authorList>
    </citation>
    <scope>NUCLEOTIDE SEQUENCE</scope>
    <source>
        <strain evidence="12">CBS107.38</strain>
    </source>
</reference>
<keyword evidence="7" id="KW-0012">Acyltransferase</keyword>
<dbReference type="InterPro" id="IPR020843">
    <property type="entry name" value="ER"/>
</dbReference>
<dbReference type="InterPro" id="IPR016036">
    <property type="entry name" value="Malonyl_transacylase_ACP-bd"/>
</dbReference>
<dbReference type="Gene3D" id="3.40.366.10">
    <property type="entry name" value="Malonyl-Coenzyme A Acyl Carrier Protein, domain 2"/>
    <property type="match status" value="1"/>
</dbReference>
<feature type="domain" description="PKS/mFAS DH" evidence="11">
    <location>
        <begin position="985"/>
        <end position="1287"/>
    </location>
</feature>
<dbReference type="SMART" id="SM00825">
    <property type="entry name" value="PKS_KS"/>
    <property type="match status" value="1"/>
</dbReference>
<dbReference type="InterPro" id="IPR032821">
    <property type="entry name" value="PKS_assoc"/>
</dbReference>
<feature type="compositionally biased region" description="Low complexity" evidence="9">
    <location>
        <begin position="1"/>
        <end position="16"/>
    </location>
</feature>
<dbReference type="InterPro" id="IPR036736">
    <property type="entry name" value="ACP-like_sf"/>
</dbReference>
<organism evidence="12 13">
    <name type="scientific">Alternaria burnsii</name>
    <dbReference type="NCBI Taxonomy" id="1187904"/>
    <lineage>
        <taxon>Eukaryota</taxon>
        <taxon>Fungi</taxon>
        <taxon>Dikarya</taxon>
        <taxon>Ascomycota</taxon>
        <taxon>Pezizomycotina</taxon>
        <taxon>Dothideomycetes</taxon>
        <taxon>Pleosporomycetidae</taxon>
        <taxon>Pleosporales</taxon>
        <taxon>Pleosporineae</taxon>
        <taxon>Pleosporaceae</taxon>
        <taxon>Alternaria</taxon>
        <taxon>Alternaria sect. Alternaria</taxon>
    </lineage>
</organism>
<dbReference type="Pfam" id="PF13602">
    <property type="entry name" value="ADH_zinc_N_2"/>
    <property type="match status" value="1"/>
</dbReference>
<evidence type="ECO:0000256" key="3">
    <source>
        <dbReference type="ARBA" id="ARBA00022679"/>
    </source>
</evidence>
<dbReference type="Proteomes" id="UP000596902">
    <property type="component" value="Unassembled WGS sequence"/>
</dbReference>
<dbReference type="GeneID" id="62198240"/>
<dbReference type="InterPro" id="IPR049551">
    <property type="entry name" value="PKS_DH_C"/>
</dbReference>
<dbReference type="InterPro" id="IPR001227">
    <property type="entry name" value="Ac_transferase_dom_sf"/>
</dbReference>
<dbReference type="Pfam" id="PF23114">
    <property type="entry name" value="NAD-bd_HRPKS_sdrA"/>
    <property type="match status" value="1"/>
</dbReference>
<dbReference type="Pfam" id="PF00698">
    <property type="entry name" value="Acyl_transf_1"/>
    <property type="match status" value="1"/>
</dbReference>
<protein>
    <submittedName>
        <fullName evidence="12">Polyketide synthase</fullName>
    </submittedName>
</protein>
<dbReference type="InterPro" id="IPR020841">
    <property type="entry name" value="PKS_Beta-ketoAc_synthase_dom"/>
</dbReference>
<dbReference type="PANTHER" id="PTHR43775">
    <property type="entry name" value="FATTY ACID SYNTHASE"/>
    <property type="match status" value="1"/>
</dbReference>
<dbReference type="Gene3D" id="3.40.50.720">
    <property type="entry name" value="NAD(P)-binding Rossmann-like Domain"/>
    <property type="match status" value="3"/>
</dbReference>
<dbReference type="PROSITE" id="PS00606">
    <property type="entry name" value="KS3_1"/>
    <property type="match status" value="1"/>
</dbReference>
<dbReference type="InterPro" id="IPR014031">
    <property type="entry name" value="Ketoacyl_synth_C"/>
</dbReference>
<keyword evidence="1" id="KW-0596">Phosphopantetheine</keyword>
<evidence type="ECO:0000256" key="5">
    <source>
        <dbReference type="ARBA" id="ARBA00023002"/>
    </source>
</evidence>
<dbReference type="InterPro" id="IPR011032">
    <property type="entry name" value="GroES-like_sf"/>
</dbReference>
<dbReference type="OrthoDB" id="329835at2759"/>
<keyword evidence="2" id="KW-0597">Phosphoprotein</keyword>
<dbReference type="InterPro" id="IPR006162">
    <property type="entry name" value="Ppantetheine_attach_site"/>
</dbReference>
<dbReference type="InterPro" id="IPR018201">
    <property type="entry name" value="Ketoacyl_synth_AS"/>
</dbReference>
<feature type="region of interest" description="Disordered" evidence="9">
    <location>
        <begin position="1"/>
        <end position="29"/>
    </location>
</feature>
<dbReference type="Pfam" id="PF21089">
    <property type="entry name" value="PKS_DH_N"/>
    <property type="match status" value="1"/>
</dbReference>
<accession>A0A8H7EJC5</accession>
<feature type="active site" description="Proton donor; for dehydratase activity" evidence="8">
    <location>
        <position position="1199"/>
    </location>
</feature>
<gene>
    <name evidence="12" type="ORF">GT037_000015</name>
</gene>
<evidence type="ECO:0000256" key="8">
    <source>
        <dbReference type="PROSITE-ProRule" id="PRU01363"/>
    </source>
</evidence>
<dbReference type="SUPFAM" id="SSF52151">
    <property type="entry name" value="FabD/lysophospholipase-like"/>
    <property type="match status" value="1"/>
</dbReference>
<dbReference type="GO" id="GO:0004312">
    <property type="term" value="F:fatty acid synthase activity"/>
    <property type="evidence" value="ECO:0007669"/>
    <property type="project" value="TreeGrafter"/>
</dbReference>
<comment type="caution">
    <text evidence="12">The sequence shown here is derived from an EMBL/GenBank/DDBJ whole genome shotgun (WGS) entry which is preliminary data.</text>
</comment>
<dbReference type="CDD" id="cd05195">
    <property type="entry name" value="enoyl_red"/>
    <property type="match status" value="1"/>
</dbReference>
<dbReference type="SUPFAM" id="SSF55048">
    <property type="entry name" value="Probable ACP-binding domain of malonyl-CoA ACP transacylase"/>
    <property type="match status" value="1"/>
</dbReference>
<dbReference type="PROSITE" id="PS52004">
    <property type="entry name" value="KS3_2"/>
    <property type="match status" value="1"/>
</dbReference>
<dbReference type="SUPFAM" id="SSF50129">
    <property type="entry name" value="GroES-like"/>
    <property type="match status" value="1"/>
</dbReference>
<dbReference type="EMBL" id="JAAABM010000001">
    <property type="protein sequence ID" value="KAF7681039.1"/>
    <property type="molecule type" value="Genomic_DNA"/>
</dbReference>
<dbReference type="Pfam" id="PF16197">
    <property type="entry name" value="KAsynt_C_assoc"/>
    <property type="match status" value="1"/>
</dbReference>
<evidence type="ECO:0000256" key="4">
    <source>
        <dbReference type="ARBA" id="ARBA00022857"/>
    </source>
</evidence>
<feature type="region of interest" description="C-terminal hotdog fold" evidence="8">
    <location>
        <begin position="1133"/>
        <end position="1287"/>
    </location>
</feature>
<keyword evidence="13" id="KW-1185">Reference proteome</keyword>
<feature type="region of interest" description="N-terminal hotdog fold" evidence="8">
    <location>
        <begin position="985"/>
        <end position="1123"/>
    </location>
</feature>
<dbReference type="SMART" id="SM00829">
    <property type="entry name" value="PKS_ER"/>
    <property type="match status" value="1"/>
</dbReference>
<evidence type="ECO:0000256" key="2">
    <source>
        <dbReference type="ARBA" id="ARBA00022553"/>
    </source>
</evidence>
<dbReference type="CDD" id="cd00833">
    <property type="entry name" value="PKS"/>
    <property type="match status" value="1"/>
</dbReference>
<evidence type="ECO:0000313" key="12">
    <source>
        <dbReference type="EMBL" id="KAF7681039.1"/>
    </source>
</evidence>
<dbReference type="Pfam" id="PF08240">
    <property type="entry name" value="ADH_N"/>
    <property type="match status" value="1"/>
</dbReference>
<evidence type="ECO:0000256" key="1">
    <source>
        <dbReference type="ARBA" id="ARBA00022450"/>
    </source>
</evidence>
<dbReference type="SMART" id="SM00827">
    <property type="entry name" value="PKS_AT"/>
    <property type="match status" value="1"/>
</dbReference>
<dbReference type="InterPro" id="IPR056501">
    <property type="entry name" value="NAD-bd_HRPKS_sdrA"/>
</dbReference>
<dbReference type="InterPro" id="IPR049900">
    <property type="entry name" value="PKS_mFAS_DH"/>
</dbReference>
<evidence type="ECO:0000313" key="13">
    <source>
        <dbReference type="Proteomes" id="UP000596902"/>
    </source>
</evidence>
<dbReference type="Pfam" id="PF14765">
    <property type="entry name" value="PS-DH"/>
    <property type="match status" value="1"/>
</dbReference>
<evidence type="ECO:0000256" key="7">
    <source>
        <dbReference type="ARBA" id="ARBA00023315"/>
    </source>
</evidence>
<dbReference type="GO" id="GO:0044550">
    <property type="term" value="P:secondary metabolite biosynthetic process"/>
    <property type="evidence" value="ECO:0007669"/>
    <property type="project" value="TreeGrafter"/>
</dbReference>
<dbReference type="InterPro" id="IPR013154">
    <property type="entry name" value="ADH-like_N"/>
</dbReference>
<dbReference type="Gene3D" id="3.40.47.10">
    <property type="match status" value="1"/>
</dbReference>
<evidence type="ECO:0000259" key="11">
    <source>
        <dbReference type="PROSITE" id="PS52019"/>
    </source>
</evidence>
<keyword evidence="4" id="KW-0521">NADP</keyword>
<dbReference type="InterPro" id="IPR014043">
    <property type="entry name" value="Acyl_transferase_dom"/>
</dbReference>
<dbReference type="SMART" id="SM00822">
    <property type="entry name" value="PKS_KR"/>
    <property type="match status" value="1"/>
</dbReference>
<dbReference type="PROSITE" id="PS00012">
    <property type="entry name" value="PHOSPHOPANTETHEINE"/>
    <property type="match status" value="1"/>
</dbReference>
<dbReference type="GO" id="GO:0004315">
    <property type="term" value="F:3-oxoacyl-[acyl-carrier-protein] synthase activity"/>
    <property type="evidence" value="ECO:0007669"/>
    <property type="project" value="InterPro"/>
</dbReference>
<feature type="domain" description="Ketosynthase family 3 (KS3)" evidence="10">
    <location>
        <begin position="53"/>
        <end position="483"/>
    </location>
</feature>
<dbReference type="InterPro" id="IPR016035">
    <property type="entry name" value="Acyl_Trfase/lysoPLipase"/>
</dbReference>
<dbReference type="GO" id="GO:0016491">
    <property type="term" value="F:oxidoreductase activity"/>
    <property type="evidence" value="ECO:0007669"/>
    <property type="project" value="UniProtKB-KW"/>
</dbReference>
<dbReference type="PROSITE" id="PS52019">
    <property type="entry name" value="PKS_MFAS_DH"/>
    <property type="match status" value="1"/>
</dbReference>
<dbReference type="Gene3D" id="3.90.180.10">
    <property type="entry name" value="Medium-chain alcohol dehydrogenases, catalytic domain"/>
    <property type="match status" value="1"/>
</dbReference>
<keyword evidence="6" id="KW-0511">Multifunctional enzyme</keyword>
<dbReference type="SUPFAM" id="SSF53901">
    <property type="entry name" value="Thiolase-like"/>
    <property type="match status" value="1"/>
</dbReference>
<dbReference type="SUPFAM" id="SSF51735">
    <property type="entry name" value="NAD(P)-binding Rossmann-fold domains"/>
    <property type="match status" value="2"/>
</dbReference>